<dbReference type="Proteomes" id="UP000438699">
    <property type="component" value="Unassembled WGS sequence"/>
</dbReference>
<dbReference type="Pfam" id="PF13247">
    <property type="entry name" value="Fer4_11"/>
    <property type="match status" value="1"/>
</dbReference>
<dbReference type="PANTHER" id="PTHR43545">
    <property type="entry name" value="FORMATE DEHYDROGENASE, NITRATE-INDUCIBLE, IRON-SULFUR SUBUNIT"/>
    <property type="match status" value="1"/>
</dbReference>
<dbReference type="GO" id="GO:0051539">
    <property type="term" value="F:4 iron, 4 sulfur cluster binding"/>
    <property type="evidence" value="ECO:0007669"/>
    <property type="project" value="UniProtKB-KW"/>
</dbReference>
<dbReference type="InterPro" id="IPR017896">
    <property type="entry name" value="4Fe4S_Fe-S-bd"/>
</dbReference>
<dbReference type="PANTHER" id="PTHR43545:SF4">
    <property type="entry name" value="IRON-SULFUR PROTEIN"/>
    <property type="match status" value="1"/>
</dbReference>
<evidence type="ECO:0000313" key="10">
    <source>
        <dbReference type="EMBL" id="KAB1443874.1"/>
    </source>
</evidence>
<evidence type="ECO:0000259" key="9">
    <source>
        <dbReference type="PROSITE" id="PS51379"/>
    </source>
</evidence>
<comment type="subcellular location">
    <subcellularLocation>
        <location evidence="1">Periplasm</location>
    </subcellularLocation>
</comment>
<keyword evidence="3" id="KW-0004">4Fe-4S</keyword>
<evidence type="ECO:0000256" key="8">
    <source>
        <dbReference type="SAM" id="Phobius"/>
    </source>
</evidence>
<protein>
    <submittedName>
        <fullName evidence="10">4Fe-4S dicluster domain-containing protein</fullName>
    </submittedName>
</protein>
<organism evidence="10 11">
    <name type="scientific">Pseudodesulfovibrio senegalensis</name>
    <dbReference type="NCBI Taxonomy" id="1721087"/>
    <lineage>
        <taxon>Bacteria</taxon>
        <taxon>Pseudomonadati</taxon>
        <taxon>Thermodesulfobacteriota</taxon>
        <taxon>Desulfovibrionia</taxon>
        <taxon>Desulfovibrionales</taxon>
        <taxon>Desulfovibrionaceae</taxon>
    </lineage>
</organism>
<feature type="domain" description="4Fe-4S ferredoxin-type" evidence="9">
    <location>
        <begin position="110"/>
        <end position="143"/>
    </location>
</feature>
<accession>A0A6N6N734</accession>
<evidence type="ECO:0000256" key="1">
    <source>
        <dbReference type="ARBA" id="ARBA00004418"/>
    </source>
</evidence>
<proteinExistence type="predicted"/>
<keyword evidence="8" id="KW-0812">Transmembrane</keyword>
<evidence type="ECO:0000256" key="7">
    <source>
        <dbReference type="ARBA" id="ARBA00023014"/>
    </source>
</evidence>
<feature type="domain" description="4Fe-4S ferredoxin-type" evidence="9">
    <location>
        <begin position="36"/>
        <end position="66"/>
    </location>
</feature>
<dbReference type="PROSITE" id="PS51318">
    <property type="entry name" value="TAT"/>
    <property type="match status" value="1"/>
</dbReference>
<evidence type="ECO:0000256" key="3">
    <source>
        <dbReference type="ARBA" id="ARBA00022485"/>
    </source>
</evidence>
<dbReference type="RefSeq" id="WP_151150248.1">
    <property type="nucleotide sequence ID" value="NZ_WAIE01000001.1"/>
</dbReference>
<keyword evidence="11" id="KW-1185">Reference proteome</keyword>
<dbReference type="InterPro" id="IPR019546">
    <property type="entry name" value="TAT_signal_bac_arc"/>
</dbReference>
<feature type="transmembrane region" description="Helical" evidence="8">
    <location>
        <begin position="288"/>
        <end position="311"/>
    </location>
</feature>
<dbReference type="PROSITE" id="PS51379">
    <property type="entry name" value="4FE4S_FER_2"/>
    <property type="match status" value="3"/>
</dbReference>
<evidence type="ECO:0000256" key="2">
    <source>
        <dbReference type="ARBA" id="ARBA00011771"/>
    </source>
</evidence>
<evidence type="ECO:0000256" key="6">
    <source>
        <dbReference type="ARBA" id="ARBA00023004"/>
    </source>
</evidence>
<dbReference type="Gene3D" id="3.30.70.20">
    <property type="match status" value="2"/>
</dbReference>
<dbReference type="InterPro" id="IPR006311">
    <property type="entry name" value="TAT_signal"/>
</dbReference>
<comment type="subunit">
    <text evidence="2">Heterodimer of a large and a small subunit.</text>
</comment>
<name>A0A6N6N734_9BACT</name>
<keyword evidence="6" id="KW-0408">Iron</keyword>
<dbReference type="GO" id="GO:0042597">
    <property type="term" value="C:periplasmic space"/>
    <property type="evidence" value="ECO:0007669"/>
    <property type="project" value="UniProtKB-SubCell"/>
</dbReference>
<evidence type="ECO:0000313" key="11">
    <source>
        <dbReference type="Proteomes" id="UP000438699"/>
    </source>
</evidence>
<keyword evidence="8" id="KW-0472">Membrane</keyword>
<dbReference type="SUPFAM" id="SSF54862">
    <property type="entry name" value="4Fe-4S ferredoxins"/>
    <property type="match status" value="1"/>
</dbReference>
<dbReference type="GO" id="GO:0046872">
    <property type="term" value="F:metal ion binding"/>
    <property type="evidence" value="ECO:0007669"/>
    <property type="project" value="UniProtKB-KW"/>
</dbReference>
<sequence>MTEHVSRRGFLKVLGLGGAGLFLPGTVEAAQRGEELATLLDISRCVGCGECVYACRESNGHKYPRPEKPFPPMYPKRVKVSDWSDRQDVDDRLTPYNWLFIQNAEVEHEGEVHDLNIPRRCMHCQNPPCANLCPWGACSREENGIVRINDDICLGGSKCKSVCPWDIPQRQTGVGLYKKLLPRFAGNGVMYKCDRCFERVAQGELPACIEVCPEGVQTIGPRDAIVKKAHELAESMNGFIYGEHENGGTNTLYVSPVPFDKLDKAVEKGPGRPGLELVPDMMNDEENLAMAAVLAPVAGLAAGVLGLGAALTKEDDDAE</sequence>
<reference evidence="10 11" key="1">
    <citation type="journal article" date="2017" name="Int. J. Syst. Evol. Microbiol.">
        <title>Desulfovibrio senegalensis sp. nov., a mesophilic sulfate reducer isolated from marine sediment.</title>
        <authorList>
            <person name="Thioye A."/>
            <person name="Gam Z.B.A."/>
            <person name="Mbengue M."/>
            <person name="Cayol J.L."/>
            <person name="Joseph-Bartoli M."/>
            <person name="Toure-Kane C."/>
            <person name="Labat M."/>
        </authorList>
    </citation>
    <scope>NUCLEOTIDE SEQUENCE [LARGE SCALE GENOMIC DNA]</scope>
    <source>
        <strain evidence="10 11">DSM 101509</strain>
    </source>
</reference>
<keyword evidence="5" id="KW-0677">Repeat</keyword>
<evidence type="ECO:0000256" key="5">
    <source>
        <dbReference type="ARBA" id="ARBA00022737"/>
    </source>
</evidence>
<evidence type="ECO:0000256" key="4">
    <source>
        <dbReference type="ARBA" id="ARBA00022723"/>
    </source>
</evidence>
<keyword evidence="7" id="KW-0411">Iron-sulfur</keyword>
<dbReference type="EMBL" id="WAIE01000001">
    <property type="protein sequence ID" value="KAB1443874.1"/>
    <property type="molecule type" value="Genomic_DNA"/>
</dbReference>
<dbReference type="NCBIfam" id="TIGR01409">
    <property type="entry name" value="TAT_signal_seq"/>
    <property type="match status" value="1"/>
</dbReference>
<keyword evidence="4" id="KW-0479">Metal-binding</keyword>
<dbReference type="AlphaFoldDB" id="A0A6N6N734"/>
<comment type="caution">
    <text evidence="10">The sequence shown here is derived from an EMBL/GenBank/DDBJ whole genome shotgun (WGS) entry which is preliminary data.</text>
</comment>
<feature type="domain" description="4Fe-4S ferredoxin-type" evidence="9">
    <location>
        <begin position="144"/>
        <end position="173"/>
    </location>
</feature>
<dbReference type="InterPro" id="IPR051555">
    <property type="entry name" value="FDH_Electron_Transfer_Unit"/>
</dbReference>
<dbReference type="OrthoDB" id="9789030at2"/>
<gene>
    <name evidence="10" type="ORF">F8A88_03515</name>
</gene>
<keyword evidence="8" id="KW-1133">Transmembrane helix</keyword>